<dbReference type="NCBIfam" id="TIGR01726">
    <property type="entry name" value="HEQRo_perm_3TM"/>
    <property type="match status" value="1"/>
</dbReference>
<dbReference type="PANTHER" id="PTHR30614:SF34">
    <property type="entry name" value="BLR6398 PROTEIN"/>
    <property type="match status" value="1"/>
</dbReference>
<keyword evidence="3 8" id="KW-0813">Transport</keyword>
<dbReference type="GO" id="GO:0006865">
    <property type="term" value="P:amino acid transport"/>
    <property type="evidence" value="ECO:0007669"/>
    <property type="project" value="TreeGrafter"/>
</dbReference>
<dbReference type="PATRIC" id="fig|908627.4.peg.1926"/>
<evidence type="ECO:0000256" key="3">
    <source>
        <dbReference type="ARBA" id="ARBA00022448"/>
    </source>
</evidence>
<dbReference type="AlphaFoldDB" id="A0A0J1D1L3"/>
<comment type="caution">
    <text evidence="10">The sequence shown here is derived from an EMBL/GenBank/DDBJ whole genome shotgun (WGS) entry which is preliminary data.</text>
</comment>
<accession>A0A0J1D1L3</accession>
<dbReference type="InterPro" id="IPR010065">
    <property type="entry name" value="AA_ABC_transptr_permease_3TM"/>
</dbReference>
<dbReference type="OrthoDB" id="9808531at2"/>
<evidence type="ECO:0000256" key="1">
    <source>
        <dbReference type="ARBA" id="ARBA00004429"/>
    </source>
</evidence>
<keyword evidence="5 8" id="KW-0812">Transmembrane</keyword>
<proteinExistence type="inferred from homology"/>
<sequence>MTSDLLMTSLPILLQGLLTTLILSVAAIVGGTLVGLLAAVLRTFGPWGTPRLARLYTELFRGTPVLITLMFIYFGVSYFGYAIDVFAAGVIGLSVYQGAYIAEVFRSGIESVQKGQWEVSQILGLSKAQAFFSVILPQTGKIVLPPLIGQYLSLIKDTSIVSMIGMSELMHQGQAIVDRIGKPVEIYGLVAVLYFVVCFPLSRWVRRHDRRRSLLS</sequence>
<evidence type="ECO:0000259" key="9">
    <source>
        <dbReference type="PROSITE" id="PS50928"/>
    </source>
</evidence>
<keyword evidence="6 8" id="KW-1133">Transmembrane helix</keyword>
<name>A0A0J1D1L3_9BURK</name>
<evidence type="ECO:0000256" key="4">
    <source>
        <dbReference type="ARBA" id="ARBA00022475"/>
    </source>
</evidence>
<dbReference type="RefSeq" id="WP_047846231.1">
    <property type="nucleotide sequence ID" value="NZ_AEJF01000063.1"/>
</dbReference>
<dbReference type="EMBL" id="AEJF01000063">
    <property type="protein sequence ID" value="KLU26627.1"/>
    <property type="molecule type" value="Genomic_DNA"/>
</dbReference>
<organism evidence="10 11">
    <name type="scientific">Caballeronia mineralivorans PML1(12)</name>
    <dbReference type="NCBI Taxonomy" id="908627"/>
    <lineage>
        <taxon>Bacteria</taxon>
        <taxon>Pseudomonadati</taxon>
        <taxon>Pseudomonadota</taxon>
        <taxon>Betaproteobacteria</taxon>
        <taxon>Burkholderiales</taxon>
        <taxon>Burkholderiaceae</taxon>
        <taxon>Caballeronia</taxon>
    </lineage>
</organism>
<dbReference type="InterPro" id="IPR043429">
    <property type="entry name" value="ArtM/GltK/GlnP/TcyL/YhdX-like"/>
</dbReference>
<dbReference type="InterPro" id="IPR035906">
    <property type="entry name" value="MetI-like_sf"/>
</dbReference>
<comment type="subcellular location">
    <subcellularLocation>
        <location evidence="1">Cell inner membrane</location>
        <topology evidence="1">Multi-pass membrane protein</topology>
    </subcellularLocation>
    <subcellularLocation>
        <location evidence="8">Cell membrane</location>
        <topology evidence="8">Multi-pass membrane protein</topology>
    </subcellularLocation>
</comment>
<feature type="transmembrane region" description="Helical" evidence="8">
    <location>
        <begin position="62"/>
        <end position="83"/>
    </location>
</feature>
<evidence type="ECO:0000313" key="11">
    <source>
        <dbReference type="Proteomes" id="UP000035963"/>
    </source>
</evidence>
<comment type="similarity">
    <text evidence="2">Belongs to the binding-protein-dependent transport system permease family. HisMQ subfamily.</text>
</comment>
<keyword evidence="4" id="KW-1003">Cell membrane</keyword>
<keyword evidence="7 8" id="KW-0472">Membrane</keyword>
<evidence type="ECO:0000256" key="6">
    <source>
        <dbReference type="ARBA" id="ARBA00022989"/>
    </source>
</evidence>
<dbReference type="GO" id="GO:0043190">
    <property type="term" value="C:ATP-binding cassette (ABC) transporter complex"/>
    <property type="evidence" value="ECO:0007669"/>
    <property type="project" value="InterPro"/>
</dbReference>
<dbReference type="Proteomes" id="UP000035963">
    <property type="component" value="Unassembled WGS sequence"/>
</dbReference>
<feature type="domain" description="ABC transmembrane type-1" evidence="9">
    <location>
        <begin position="17"/>
        <end position="205"/>
    </location>
</feature>
<evidence type="ECO:0000313" key="10">
    <source>
        <dbReference type="EMBL" id="KLU26627.1"/>
    </source>
</evidence>
<evidence type="ECO:0000256" key="2">
    <source>
        <dbReference type="ARBA" id="ARBA00010072"/>
    </source>
</evidence>
<evidence type="ECO:0000256" key="7">
    <source>
        <dbReference type="ARBA" id="ARBA00023136"/>
    </source>
</evidence>
<dbReference type="PROSITE" id="PS50928">
    <property type="entry name" value="ABC_TM1"/>
    <property type="match status" value="1"/>
</dbReference>
<gene>
    <name evidence="10" type="ORF">EOS_08735</name>
</gene>
<dbReference type="PANTHER" id="PTHR30614">
    <property type="entry name" value="MEMBRANE COMPONENT OF AMINO ACID ABC TRANSPORTER"/>
    <property type="match status" value="1"/>
</dbReference>
<evidence type="ECO:0000256" key="5">
    <source>
        <dbReference type="ARBA" id="ARBA00022692"/>
    </source>
</evidence>
<feature type="transmembrane region" description="Helical" evidence="8">
    <location>
        <begin position="186"/>
        <end position="205"/>
    </location>
</feature>
<keyword evidence="11" id="KW-1185">Reference proteome</keyword>
<dbReference type="GO" id="GO:0022857">
    <property type="term" value="F:transmembrane transporter activity"/>
    <property type="evidence" value="ECO:0007669"/>
    <property type="project" value="InterPro"/>
</dbReference>
<dbReference type="CDD" id="cd06261">
    <property type="entry name" value="TM_PBP2"/>
    <property type="match status" value="1"/>
</dbReference>
<feature type="transmembrane region" description="Helical" evidence="8">
    <location>
        <begin position="12"/>
        <end position="41"/>
    </location>
</feature>
<evidence type="ECO:0000256" key="8">
    <source>
        <dbReference type="RuleBase" id="RU363032"/>
    </source>
</evidence>
<dbReference type="InterPro" id="IPR000515">
    <property type="entry name" value="MetI-like"/>
</dbReference>
<reference evidence="10 11" key="1">
    <citation type="journal article" date="2015" name="Genome Announc.">
        <title>Draft Genome Sequence of Burkholderia sp. Strain PML1(12), an Ectomycorrhizosphere-Inhabiting Bacterium with Effective Mineral-Weathering Ability.</title>
        <authorList>
            <person name="Uroz S."/>
            <person name="Oger P."/>
        </authorList>
    </citation>
    <scope>NUCLEOTIDE SEQUENCE [LARGE SCALE GENOMIC DNA]</scope>
    <source>
        <strain evidence="11">PML1(12)</strain>
    </source>
</reference>
<protein>
    <submittedName>
        <fullName evidence="10">Membrane protein</fullName>
    </submittedName>
</protein>
<dbReference type="Pfam" id="PF00528">
    <property type="entry name" value="BPD_transp_1"/>
    <property type="match status" value="1"/>
</dbReference>
<dbReference type="Gene3D" id="1.10.3720.10">
    <property type="entry name" value="MetI-like"/>
    <property type="match status" value="1"/>
</dbReference>
<dbReference type="SUPFAM" id="SSF161098">
    <property type="entry name" value="MetI-like"/>
    <property type="match status" value="1"/>
</dbReference>